<dbReference type="GO" id="GO:0032259">
    <property type="term" value="P:methylation"/>
    <property type="evidence" value="ECO:0007669"/>
    <property type="project" value="UniProtKB-KW"/>
</dbReference>
<dbReference type="InterPro" id="IPR007848">
    <property type="entry name" value="Small_mtfrase_dom"/>
</dbReference>
<dbReference type="PANTHER" id="PTHR47816">
    <property type="entry name" value="RIBOSOMAL RNA SMALL SUBUNIT METHYLTRANSFERASE C"/>
    <property type="match status" value="1"/>
</dbReference>
<dbReference type="CDD" id="cd02440">
    <property type="entry name" value="AdoMet_MTases"/>
    <property type="match status" value="1"/>
</dbReference>
<dbReference type="Pfam" id="PF05175">
    <property type="entry name" value="MTS"/>
    <property type="match status" value="1"/>
</dbReference>
<dbReference type="Gene3D" id="3.40.50.150">
    <property type="entry name" value="Vaccinia Virus protein VP39"/>
    <property type="match status" value="1"/>
</dbReference>
<keyword evidence="1 4" id="KW-0489">Methyltransferase</keyword>
<dbReference type="EMBL" id="CP048914">
    <property type="protein sequence ID" value="QMS85357.1"/>
    <property type="molecule type" value="Genomic_DNA"/>
</dbReference>
<gene>
    <name evidence="4" type="ORF">G4Z02_06190</name>
</gene>
<dbReference type="GO" id="GO:0008757">
    <property type="term" value="F:S-adenosylmethionine-dependent methyltransferase activity"/>
    <property type="evidence" value="ECO:0007669"/>
    <property type="project" value="InterPro"/>
</dbReference>
<dbReference type="Proteomes" id="UP000514720">
    <property type="component" value="Chromosome"/>
</dbReference>
<dbReference type="AlphaFoldDB" id="A0A7L7KRM6"/>
<evidence type="ECO:0000313" key="5">
    <source>
        <dbReference type="Proteomes" id="UP000514720"/>
    </source>
</evidence>
<keyword evidence="5" id="KW-1185">Reference proteome</keyword>
<sequence length="196" mass="21602">MSHYFTNNDKTLKSNPQVIAFRVHDTDFSCTTDHGVFSKDSLDRGTAVLLNHLKVEATAKTALDLGCGYGPIGLVLHRVFGLEVDMVDVNERALSLATTNIKQNDAIATVFYSDGFNDVNRSYDLIVSNPPIRVGKEKLYQLLSGAVHHLHPGGSFVFVINKKHGAKSALHYVETIYSSVEVLGKDKGFYVITCKK</sequence>
<reference evidence="4 5" key="1">
    <citation type="submission" date="2020-02" db="EMBL/GenBank/DDBJ databases">
        <authorList>
            <person name="Zheng R.K."/>
            <person name="Sun C.M."/>
        </authorList>
    </citation>
    <scope>NUCLEOTIDE SEQUENCE [LARGE SCALE GENOMIC DNA]</scope>
    <source>
        <strain evidence="5">zrk13</strain>
    </source>
</reference>
<dbReference type="RefSeq" id="WP_258877149.1">
    <property type="nucleotide sequence ID" value="NZ_CP048914.1"/>
</dbReference>
<dbReference type="InterPro" id="IPR046977">
    <property type="entry name" value="RsmC/RlmG"/>
</dbReference>
<proteinExistence type="predicted"/>
<evidence type="ECO:0000259" key="3">
    <source>
        <dbReference type="Pfam" id="PF05175"/>
    </source>
</evidence>
<name>A0A7L7KRM6_9MOLU</name>
<evidence type="ECO:0000256" key="1">
    <source>
        <dbReference type="ARBA" id="ARBA00022603"/>
    </source>
</evidence>
<accession>A0A7L7KRM6</accession>
<dbReference type="SUPFAM" id="SSF53335">
    <property type="entry name" value="S-adenosyl-L-methionine-dependent methyltransferases"/>
    <property type="match status" value="1"/>
</dbReference>
<dbReference type="InterPro" id="IPR029063">
    <property type="entry name" value="SAM-dependent_MTases_sf"/>
</dbReference>
<dbReference type="PANTHER" id="PTHR47816:SF4">
    <property type="entry name" value="RIBOSOMAL RNA SMALL SUBUNIT METHYLTRANSFERASE C"/>
    <property type="match status" value="1"/>
</dbReference>
<dbReference type="KEGG" id="xcl:G4Z02_06190"/>
<protein>
    <submittedName>
        <fullName evidence="4">Class I SAM-dependent methyltransferase</fullName>
    </submittedName>
</protein>
<feature type="domain" description="Methyltransferase small" evidence="3">
    <location>
        <begin position="30"/>
        <end position="192"/>
    </location>
</feature>
<organism evidence="4 5">
    <name type="scientific">Candidatus Xianfuyuplasma coldseepsis</name>
    <dbReference type="NCBI Taxonomy" id="2782163"/>
    <lineage>
        <taxon>Bacteria</taxon>
        <taxon>Bacillati</taxon>
        <taxon>Mycoplasmatota</taxon>
        <taxon>Mollicutes</taxon>
        <taxon>Candidatus Izemoplasmatales</taxon>
        <taxon>Candidatus Izemoplasmataceae</taxon>
        <taxon>Candidatus Xianfuyuplasma</taxon>
    </lineage>
</organism>
<evidence type="ECO:0000313" key="4">
    <source>
        <dbReference type="EMBL" id="QMS85357.1"/>
    </source>
</evidence>
<keyword evidence="2 4" id="KW-0808">Transferase</keyword>
<evidence type="ECO:0000256" key="2">
    <source>
        <dbReference type="ARBA" id="ARBA00022679"/>
    </source>
</evidence>